<sequence length="127" mass="13779">MGCVRAPCCQEAGRRRKQTPANGDITCSPEQKLKQTINGQWTLCSRSSSPSLTLYLSLSLLVLPRLASQSPETILSQQPRPSLEIQEHNSGRCSVDLEPVSVLIRASVSVTSHPPKWGPSSQLESPA</sequence>
<evidence type="ECO:0000313" key="1">
    <source>
        <dbReference type="EMBL" id="KAK2911432.1"/>
    </source>
</evidence>
<reference evidence="1" key="1">
    <citation type="submission" date="2023-08" db="EMBL/GenBank/DDBJ databases">
        <title>Chromosome-level Genome Assembly of mud carp (Cirrhinus molitorella).</title>
        <authorList>
            <person name="Liu H."/>
        </authorList>
    </citation>
    <scope>NUCLEOTIDE SEQUENCE</scope>
    <source>
        <strain evidence="1">Prfri</strain>
        <tissue evidence="1">Muscle</tissue>
    </source>
</reference>
<comment type="caution">
    <text evidence="1">The sequence shown here is derived from an EMBL/GenBank/DDBJ whole genome shotgun (WGS) entry which is preliminary data.</text>
</comment>
<proteinExistence type="predicted"/>
<dbReference type="Proteomes" id="UP001187343">
    <property type="component" value="Unassembled WGS sequence"/>
</dbReference>
<name>A0AA88TXZ9_9TELE</name>
<protein>
    <submittedName>
        <fullName evidence="1">Uncharacterized protein</fullName>
    </submittedName>
</protein>
<dbReference type="EMBL" id="JAUYZG010000003">
    <property type="protein sequence ID" value="KAK2911432.1"/>
    <property type="molecule type" value="Genomic_DNA"/>
</dbReference>
<dbReference type="AlphaFoldDB" id="A0AA88TXZ9"/>
<evidence type="ECO:0000313" key="2">
    <source>
        <dbReference type="Proteomes" id="UP001187343"/>
    </source>
</evidence>
<keyword evidence="2" id="KW-1185">Reference proteome</keyword>
<accession>A0AA88TXZ9</accession>
<organism evidence="1 2">
    <name type="scientific">Cirrhinus molitorella</name>
    <name type="common">mud carp</name>
    <dbReference type="NCBI Taxonomy" id="172907"/>
    <lineage>
        <taxon>Eukaryota</taxon>
        <taxon>Metazoa</taxon>
        <taxon>Chordata</taxon>
        <taxon>Craniata</taxon>
        <taxon>Vertebrata</taxon>
        <taxon>Euteleostomi</taxon>
        <taxon>Actinopterygii</taxon>
        <taxon>Neopterygii</taxon>
        <taxon>Teleostei</taxon>
        <taxon>Ostariophysi</taxon>
        <taxon>Cypriniformes</taxon>
        <taxon>Cyprinidae</taxon>
        <taxon>Labeoninae</taxon>
        <taxon>Labeonini</taxon>
        <taxon>Cirrhinus</taxon>
    </lineage>
</organism>
<gene>
    <name evidence="1" type="ORF">Q8A67_003565</name>
</gene>